<feature type="domain" description="HMA" evidence="17">
    <location>
        <begin position="20"/>
        <end position="86"/>
    </location>
</feature>
<evidence type="ECO:0000256" key="12">
    <source>
        <dbReference type="ARBA" id="ARBA00022989"/>
    </source>
</evidence>
<dbReference type="SUPFAM" id="SSF81653">
    <property type="entry name" value="Calcium ATPase, transduction domain A"/>
    <property type="match status" value="1"/>
</dbReference>
<keyword evidence="4 15" id="KW-1003">Cell membrane</keyword>
<dbReference type="SUPFAM" id="SSF56784">
    <property type="entry name" value="HAD-like"/>
    <property type="match status" value="1"/>
</dbReference>
<sequence>MTVHQRDWQAFVTPGKDGGVHMDLAVDGITCAACMGEIERGLKRLPGIRTARVNLTSQRLAVDWAEDLTGADEIVAELARLGYTAHPFDPASQKERQDKTGKELLRSLAVAGFAGMNIMLLSVSVWSGNATDITPETRDFFHWISALIALPTVAYAGRPFIRSAVNALAAGRLNMDVPIVIGVVLAVALSVIQTMQHQHHAYFESAVMLLFFLLVGRYLDHNMRGRTRSFAENIAALKAEVAARIGPDGTVREVPLSKVATGDLVLVSGGERVPVDGVVETGISEIDQSLVTGESVLVPVKPGQRVYAGTLNGAGALQVRVEAASGATLLDEVNRLLETASQAKSKYVRIADRAARLYAPLVHGAAALTFLGWLMAGLGWQPALVISISVLIITCPCALGLAVPAVQVVASGQLFRCGVLLNSGDAIERLSDVDTILFDKTGTLTLAEPELCTAIDPEDETIALAGRLALASRHPLSAALVKATGALKPLPDVSEVSGSGLETTVEGVVLKLGSALFCGASSEQIERVLQDNPGASLLAIRLGEQPVRLLPFRQSLRPDARRVVESLKDEGYRLEILSGDTVPSVALCAGTLGIEEWQAGMKPAQKIARLEALQKEGRKVLMVGDGLNDAPALAGAHVSLSPVSAVHLSQAAADAVFLGDKLQPVADALRLSKKARAAIEQNLWISALYNVIAVPVAVAGFVTPLMAAVAMSASSLAVTANALKLRWGESRPSSPIDEPRRGQRQPARG</sequence>
<evidence type="ECO:0000313" key="18">
    <source>
        <dbReference type="EMBL" id="MBN9669374.1"/>
    </source>
</evidence>
<dbReference type="GO" id="GO:0005507">
    <property type="term" value="F:copper ion binding"/>
    <property type="evidence" value="ECO:0007669"/>
    <property type="project" value="TreeGrafter"/>
</dbReference>
<keyword evidence="6 15" id="KW-0812">Transmembrane</keyword>
<dbReference type="EMBL" id="JAEKJZ010000001">
    <property type="protein sequence ID" value="MBN9669374.1"/>
    <property type="molecule type" value="Genomic_DNA"/>
</dbReference>
<gene>
    <name evidence="18" type="ORF">JF539_03420</name>
</gene>
<dbReference type="PROSITE" id="PS50846">
    <property type="entry name" value="HMA_2"/>
    <property type="match status" value="1"/>
</dbReference>
<dbReference type="SUPFAM" id="SSF81665">
    <property type="entry name" value="Calcium ATPase, transmembrane domain M"/>
    <property type="match status" value="1"/>
</dbReference>
<dbReference type="GO" id="GO:0016887">
    <property type="term" value="F:ATP hydrolysis activity"/>
    <property type="evidence" value="ECO:0007669"/>
    <property type="project" value="InterPro"/>
</dbReference>
<keyword evidence="11" id="KW-1278">Translocase</keyword>
<evidence type="ECO:0000313" key="19">
    <source>
        <dbReference type="Proteomes" id="UP000664096"/>
    </source>
</evidence>
<evidence type="ECO:0000256" key="2">
    <source>
        <dbReference type="ARBA" id="ARBA00006024"/>
    </source>
</evidence>
<dbReference type="PROSITE" id="PS01047">
    <property type="entry name" value="HMA_1"/>
    <property type="match status" value="1"/>
</dbReference>
<evidence type="ECO:0000256" key="15">
    <source>
        <dbReference type="RuleBase" id="RU362081"/>
    </source>
</evidence>
<dbReference type="Proteomes" id="UP000664096">
    <property type="component" value="Unassembled WGS sequence"/>
</dbReference>
<evidence type="ECO:0000256" key="6">
    <source>
        <dbReference type="ARBA" id="ARBA00022692"/>
    </source>
</evidence>
<evidence type="ECO:0000256" key="3">
    <source>
        <dbReference type="ARBA" id="ARBA00022448"/>
    </source>
</evidence>
<feature type="region of interest" description="Disordered" evidence="16">
    <location>
        <begin position="729"/>
        <end position="749"/>
    </location>
</feature>
<dbReference type="CDD" id="cd02092">
    <property type="entry name" value="P-type_ATPase_FixI-like"/>
    <property type="match status" value="1"/>
</dbReference>
<accession>A0A939J377</accession>
<dbReference type="Pfam" id="PF00122">
    <property type="entry name" value="E1-E2_ATPase"/>
    <property type="match status" value="1"/>
</dbReference>
<dbReference type="InterPro" id="IPR059000">
    <property type="entry name" value="ATPase_P-type_domA"/>
</dbReference>
<evidence type="ECO:0000256" key="1">
    <source>
        <dbReference type="ARBA" id="ARBA00004651"/>
    </source>
</evidence>
<evidence type="ECO:0000256" key="11">
    <source>
        <dbReference type="ARBA" id="ARBA00022967"/>
    </source>
</evidence>
<keyword evidence="12 15" id="KW-1133">Transmembrane helix</keyword>
<dbReference type="GO" id="GO:0043682">
    <property type="term" value="F:P-type divalent copper transporter activity"/>
    <property type="evidence" value="ECO:0007669"/>
    <property type="project" value="TreeGrafter"/>
</dbReference>
<evidence type="ECO:0000256" key="14">
    <source>
        <dbReference type="ARBA" id="ARBA00023136"/>
    </source>
</evidence>
<protein>
    <submittedName>
        <fullName evidence="18">Cation-translocating P-type ATPase</fullName>
    </submittedName>
</protein>
<dbReference type="InterPro" id="IPR023214">
    <property type="entry name" value="HAD_sf"/>
</dbReference>
<comment type="caution">
    <text evidence="18">The sequence shown here is derived from an EMBL/GenBank/DDBJ whole genome shotgun (WGS) entry which is preliminary data.</text>
</comment>
<evidence type="ECO:0000259" key="17">
    <source>
        <dbReference type="PROSITE" id="PS50846"/>
    </source>
</evidence>
<evidence type="ECO:0000256" key="13">
    <source>
        <dbReference type="ARBA" id="ARBA00023065"/>
    </source>
</evidence>
<dbReference type="PANTHER" id="PTHR43520">
    <property type="entry name" value="ATP7, ISOFORM B"/>
    <property type="match status" value="1"/>
</dbReference>
<dbReference type="PANTHER" id="PTHR43520:SF5">
    <property type="entry name" value="CATION-TRANSPORTING P-TYPE ATPASE-RELATED"/>
    <property type="match status" value="1"/>
</dbReference>
<keyword evidence="9 15" id="KW-0067">ATP-binding</keyword>
<keyword evidence="14 15" id="KW-0472">Membrane</keyword>
<proteinExistence type="inferred from homology"/>
<dbReference type="PRINTS" id="PR00119">
    <property type="entry name" value="CATATPASE"/>
</dbReference>
<organism evidence="18 19">
    <name type="scientific">Roseibium aggregatum</name>
    <dbReference type="NCBI Taxonomy" id="187304"/>
    <lineage>
        <taxon>Bacteria</taxon>
        <taxon>Pseudomonadati</taxon>
        <taxon>Pseudomonadota</taxon>
        <taxon>Alphaproteobacteria</taxon>
        <taxon>Hyphomicrobiales</taxon>
        <taxon>Stappiaceae</taxon>
        <taxon>Roseibium</taxon>
    </lineage>
</organism>
<feature type="transmembrane region" description="Helical" evidence="15">
    <location>
        <begin position="173"/>
        <end position="195"/>
    </location>
</feature>
<dbReference type="PRINTS" id="PR00943">
    <property type="entry name" value="CUATPASE"/>
</dbReference>
<feature type="transmembrane region" description="Helical" evidence="15">
    <location>
        <begin position="384"/>
        <end position="406"/>
    </location>
</feature>
<evidence type="ECO:0000256" key="4">
    <source>
        <dbReference type="ARBA" id="ARBA00022475"/>
    </source>
</evidence>
<evidence type="ECO:0000256" key="8">
    <source>
        <dbReference type="ARBA" id="ARBA00022741"/>
    </source>
</evidence>
<dbReference type="Gene3D" id="2.70.150.10">
    <property type="entry name" value="Calcium-transporting ATPase, cytoplasmic transduction domain A"/>
    <property type="match status" value="1"/>
</dbReference>
<evidence type="ECO:0000256" key="5">
    <source>
        <dbReference type="ARBA" id="ARBA00022553"/>
    </source>
</evidence>
<dbReference type="InterPro" id="IPR027256">
    <property type="entry name" value="P-typ_ATPase_IB"/>
</dbReference>
<dbReference type="InterPro" id="IPR036163">
    <property type="entry name" value="HMA_dom_sf"/>
</dbReference>
<dbReference type="NCBIfam" id="TIGR01525">
    <property type="entry name" value="ATPase-IB_hvy"/>
    <property type="match status" value="1"/>
</dbReference>
<feature type="transmembrane region" description="Helical" evidence="15">
    <location>
        <begin position="104"/>
        <end position="128"/>
    </location>
</feature>
<evidence type="ECO:0000256" key="10">
    <source>
        <dbReference type="ARBA" id="ARBA00022842"/>
    </source>
</evidence>
<feature type="transmembrane region" description="Helical" evidence="15">
    <location>
        <begin position="357"/>
        <end position="378"/>
    </location>
</feature>
<dbReference type="GO" id="GO:0005886">
    <property type="term" value="C:plasma membrane"/>
    <property type="evidence" value="ECO:0007669"/>
    <property type="project" value="UniProtKB-SubCell"/>
</dbReference>
<dbReference type="Gene3D" id="3.30.70.100">
    <property type="match status" value="1"/>
</dbReference>
<dbReference type="InterPro" id="IPR001757">
    <property type="entry name" value="P_typ_ATPase"/>
</dbReference>
<keyword evidence="3" id="KW-0813">Transport</keyword>
<dbReference type="NCBIfam" id="TIGR01494">
    <property type="entry name" value="ATPase_P-type"/>
    <property type="match status" value="1"/>
</dbReference>
<dbReference type="Gene3D" id="3.40.50.1000">
    <property type="entry name" value="HAD superfamily/HAD-like"/>
    <property type="match status" value="1"/>
</dbReference>
<dbReference type="InterPro" id="IPR018303">
    <property type="entry name" value="ATPase_P-typ_P_site"/>
</dbReference>
<dbReference type="InterPro" id="IPR023299">
    <property type="entry name" value="ATPase_P-typ_cyto_dom_N"/>
</dbReference>
<keyword evidence="13" id="KW-0406">Ion transport</keyword>
<dbReference type="GO" id="GO:0005524">
    <property type="term" value="F:ATP binding"/>
    <property type="evidence" value="ECO:0007669"/>
    <property type="project" value="UniProtKB-UniRule"/>
</dbReference>
<evidence type="ECO:0000256" key="16">
    <source>
        <dbReference type="SAM" id="MobiDB-lite"/>
    </source>
</evidence>
<dbReference type="GO" id="GO:0055070">
    <property type="term" value="P:copper ion homeostasis"/>
    <property type="evidence" value="ECO:0007669"/>
    <property type="project" value="TreeGrafter"/>
</dbReference>
<dbReference type="NCBIfam" id="TIGR01511">
    <property type="entry name" value="ATPase-IB1_Cu"/>
    <property type="match status" value="1"/>
</dbReference>
<feature type="transmembrane region" description="Helical" evidence="15">
    <location>
        <begin position="682"/>
        <end position="699"/>
    </location>
</feature>
<dbReference type="RefSeq" id="WP_207138943.1">
    <property type="nucleotide sequence ID" value="NZ_JAEKJZ010000001.1"/>
</dbReference>
<feature type="transmembrane region" description="Helical" evidence="15">
    <location>
        <begin position="201"/>
        <end position="219"/>
    </location>
</feature>
<dbReference type="InterPro" id="IPR006121">
    <property type="entry name" value="HMA_dom"/>
</dbReference>
<keyword evidence="8 15" id="KW-0547">Nucleotide-binding</keyword>
<dbReference type="SUPFAM" id="SSF55008">
    <property type="entry name" value="HMA, heavy metal-associated domain"/>
    <property type="match status" value="1"/>
</dbReference>
<dbReference type="CDD" id="cd00371">
    <property type="entry name" value="HMA"/>
    <property type="match status" value="1"/>
</dbReference>
<dbReference type="InterPro" id="IPR036412">
    <property type="entry name" value="HAD-like_sf"/>
</dbReference>
<keyword evidence="5" id="KW-0597">Phosphoprotein</keyword>
<keyword evidence="10" id="KW-0460">Magnesium</keyword>
<keyword evidence="7 15" id="KW-0479">Metal-binding</keyword>
<evidence type="ECO:0000256" key="9">
    <source>
        <dbReference type="ARBA" id="ARBA00022840"/>
    </source>
</evidence>
<feature type="transmembrane region" description="Helical" evidence="15">
    <location>
        <begin position="140"/>
        <end position="161"/>
    </location>
</feature>
<name>A0A939J377_9HYPH</name>
<dbReference type="InterPro" id="IPR008250">
    <property type="entry name" value="ATPase_P-typ_transduc_dom_A_sf"/>
</dbReference>
<dbReference type="PROSITE" id="PS00154">
    <property type="entry name" value="ATPASE_E1_E2"/>
    <property type="match status" value="1"/>
</dbReference>
<dbReference type="SUPFAM" id="SSF81660">
    <property type="entry name" value="Metal cation-transporting ATPase, ATP-binding domain N"/>
    <property type="match status" value="1"/>
</dbReference>
<dbReference type="InterPro" id="IPR023298">
    <property type="entry name" value="ATPase_P-typ_TM_dom_sf"/>
</dbReference>
<dbReference type="Pfam" id="PF00403">
    <property type="entry name" value="HMA"/>
    <property type="match status" value="1"/>
</dbReference>
<dbReference type="AlphaFoldDB" id="A0A939J377"/>
<dbReference type="Gene3D" id="3.40.1110.10">
    <property type="entry name" value="Calcium-transporting ATPase, cytoplasmic domain N"/>
    <property type="match status" value="1"/>
</dbReference>
<dbReference type="InterPro" id="IPR017969">
    <property type="entry name" value="Heavy-metal-associated_CS"/>
</dbReference>
<evidence type="ECO:0000256" key="7">
    <source>
        <dbReference type="ARBA" id="ARBA00022723"/>
    </source>
</evidence>
<reference evidence="18" key="1">
    <citation type="submission" date="2020-12" db="EMBL/GenBank/DDBJ databases">
        <title>Oil enriched cultivation method for isolating marine PHA-producing bacteria.</title>
        <authorList>
            <person name="Zheng W."/>
            <person name="Yu S."/>
            <person name="Huang Y."/>
        </authorList>
    </citation>
    <scope>NUCLEOTIDE SEQUENCE</scope>
    <source>
        <strain evidence="18">SY-2-12</strain>
    </source>
</reference>
<dbReference type="Pfam" id="PF00702">
    <property type="entry name" value="Hydrolase"/>
    <property type="match status" value="1"/>
</dbReference>
<comment type="similarity">
    <text evidence="2 15">Belongs to the cation transport ATPase (P-type) (TC 3.A.3) family. Type IB subfamily.</text>
</comment>
<comment type="subcellular location">
    <subcellularLocation>
        <location evidence="1">Cell membrane</location>
        <topology evidence="1">Multi-pass membrane protein</topology>
    </subcellularLocation>
</comment>